<protein>
    <submittedName>
        <fullName evidence="2">Uncharacterized protein</fullName>
    </submittedName>
</protein>
<feature type="compositionally biased region" description="Low complexity" evidence="1">
    <location>
        <begin position="34"/>
        <end position="52"/>
    </location>
</feature>
<feature type="compositionally biased region" description="Basic and acidic residues" evidence="1">
    <location>
        <begin position="1"/>
        <end position="18"/>
    </location>
</feature>
<feature type="compositionally biased region" description="Basic and acidic residues" evidence="1">
    <location>
        <begin position="208"/>
        <end position="222"/>
    </location>
</feature>
<gene>
    <name evidence="2" type="ORF">EV665_10441</name>
</gene>
<feature type="compositionally biased region" description="Low complexity" evidence="1">
    <location>
        <begin position="223"/>
        <end position="235"/>
    </location>
</feature>
<dbReference type="EMBL" id="SLVX01000004">
    <property type="protein sequence ID" value="TCN46369.1"/>
    <property type="molecule type" value="Genomic_DNA"/>
</dbReference>
<name>A0A4R2D4W3_SHIGR</name>
<dbReference type="Proteomes" id="UP000295351">
    <property type="component" value="Unassembled WGS sequence"/>
</dbReference>
<dbReference type="AlphaFoldDB" id="A0A4R2D4W3"/>
<reference evidence="2 3" key="1">
    <citation type="submission" date="2019-03" db="EMBL/GenBank/DDBJ databases">
        <title>Genomic Encyclopedia of Type Strains, Phase IV (KMG-IV): sequencing the most valuable type-strain genomes for metagenomic binning, comparative biology and taxonomic classification.</title>
        <authorList>
            <person name="Goeker M."/>
        </authorList>
    </citation>
    <scope>NUCLEOTIDE SEQUENCE [LARGE SCALE GENOMIC DNA]</scope>
    <source>
        <strain evidence="2 3">DSM 18401</strain>
    </source>
</reference>
<keyword evidence="3" id="KW-1185">Reference proteome</keyword>
<evidence type="ECO:0000256" key="1">
    <source>
        <dbReference type="SAM" id="MobiDB-lite"/>
    </source>
</evidence>
<comment type="caution">
    <text evidence="2">The sequence shown here is derived from an EMBL/GenBank/DDBJ whole genome shotgun (WGS) entry which is preliminary data.</text>
</comment>
<organism evidence="2 3">
    <name type="scientific">Shinella granuli</name>
    <dbReference type="NCBI Taxonomy" id="323621"/>
    <lineage>
        <taxon>Bacteria</taxon>
        <taxon>Pseudomonadati</taxon>
        <taxon>Pseudomonadota</taxon>
        <taxon>Alphaproteobacteria</taxon>
        <taxon>Hyphomicrobiales</taxon>
        <taxon>Rhizobiaceae</taxon>
        <taxon>Shinella</taxon>
    </lineage>
</organism>
<evidence type="ECO:0000313" key="3">
    <source>
        <dbReference type="Proteomes" id="UP000295351"/>
    </source>
</evidence>
<proteinExistence type="predicted"/>
<feature type="region of interest" description="Disordered" evidence="1">
    <location>
        <begin position="1"/>
        <end position="158"/>
    </location>
</feature>
<sequence>MRMDPRVKPEDDGGEEKPGTPLNGTACGTAALVRPPSLLSSSSGLTRGSIRTARPLLPKKHAPFSPPTNSVPTILPSRHGYAARRGSEVGPALVAGEGREPAPQGPAENGLPPATRGKRRGVGPTLPFHAPDGAPGVPVRHTRGPGPADASASSAGVKPLREGCESAFPSAIAMARDCACQNGGAHPGNRRQASTAPALAEGPQSRAKTAERGAERCRRYNFSDEAASSAPSDAL</sequence>
<feature type="region of interest" description="Disordered" evidence="1">
    <location>
        <begin position="181"/>
        <end position="235"/>
    </location>
</feature>
<accession>A0A4R2D4W3</accession>
<evidence type="ECO:0000313" key="2">
    <source>
        <dbReference type="EMBL" id="TCN46369.1"/>
    </source>
</evidence>
<feature type="compositionally biased region" description="Low complexity" evidence="1">
    <location>
        <begin position="144"/>
        <end position="156"/>
    </location>
</feature>